<feature type="transmembrane region" description="Helical" evidence="7">
    <location>
        <begin position="144"/>
        <end position="164"/>
    </location>
</feature>
<reference evidence="10 11" key="1">
    <citation type="journal article" date="2020" name="Syst. Appl. Microbiol.">
        <title>Arthrospiribacter ruber gen. nov., sp. nov., a novel bacterium isolated from Arthrospira cultures.</title>
        <authorList>
            <person name="Waleron M."/>
            <person name="Misztak A."/>
            <person name="Waleron M.M."/>
            <person name="Furmaniak M."/>
            <person name="Mrozik A."/>
            <person name="Waleron K."/>
        </authorList>
    </citation>
    <scope>NUCLEOTIDE SEQUENCE [LARGE SCALE GENOMIC DNA]</scope>
    <source>
        <strain evidence="10 11">DPMB0001</strain>
    </source>
</reference>
<dbReference type="GO" id="GO:0071470">
    <property type="term" value="P:cellular response to osmotic stress"/>
    <property type="evidence" value="ECO:0007669"/>
    <property type="project" value="InterPro"/>
</dbReference>
<dbReference type="GO" id="GO:0008381">
    <property type="term" value="F:mechanosensitive monoatomic ion channel activity"/>
    <property type="evidence" value="ECO:0007669"/>
    <property type="project" value="InterPro"/>
</dbReference>
<feature type="transmembrane region" description="Helical" evidence="7">
    <location>
        <begin position="103"/>
        <end position="124"/>
    </location>
</feature>
<gene>
    <name evidence="10" type="ORF">EGN73_02605</name>
</gene>
<feature type="transmembrane region" description="Helical" evidence="7">
    <location>
        <begin position="171"/>
        <end position="188"/>
    </location>
</feature>
<dbReference type="InterPro" id="IPR023408">
    <property type="entry name" value="MscS_beta-dom_sf"/>
</dbReference>
<dbReference type="InterPro" id="IPR010920">
    <property type="entry name" value="LSM_dom_sf"/>
</dbReference>
<dbReference type="Proteomes" id="UP000727490">
    <property type="component" value="Unassembled WGS sequence"/>
</dbReference>
<evidence type="ECO:0000313" key="11">
    <source>
        <dbReference type="Proteomes" id="UP000727490"/>
    </source>
</evidence>
<dbReference type="PANTHER" id="PTHR30414">
    <property type="entry name" value="MINICONDUCTANCE MECHANOSENSITIVE CHANNEL YBDG"/>
    <property type="match status" value="1"/>
</dbReference>
<comment type="subcellular location">
    <subcellularLocation>
        <location evidence="1">Cell membrane</location>
        <topology evidence="1">Multi-pass membrane protein</topology>
    </subcellularLocation>
</comment>
<sequence>MDYIEKWVETMLLESGVSHETEIYLRLLILLFGTLFLAGLVYLITKKIVIHYIYKAFRKSPISWDDVLADQQVFNHVAHLLPAILIRELTQSIFRDFDYWSPIVIKITDAYLAIVTLLLVLAFLKVIEFGFSKKEAFQDKPLTSYFQLIRIILYIATAIMVLSILMGRSPIYFLSAFGAMTAILMLVFKDTILGLVASVQMSANDMVRVGDWVEMPNFNADGDVVAMNLNTVKVQNWDKTITTIPTYYFITNSFKNWRGMVESGGRRIKRSIFINSQTVKFVDPEKREFFKRFHLLSEFIEKRQKEIEEYNLSKKLDQDILINGRRMTNIGVFRYYLEAYLRHHPHIRQDMTIMVRQMPVGDDGIPMEIYCFTDTTKWGEYEAIQSDIFDHILASVKFFDLEVFQEPTGNDFIRAAEKFREMPQSKKSLEIKNHDN</sequence>
<feature type="transmembrane region" description="Helical" evidence="7">
    <location>
        <begin position="23"/>
        <end position="45"/>
    </location>
</feature>
<dbReference type="AlphaFoldDB" id="A0A951MBD0"/>
<name>A0A951MBD0_9BACT</name>
<evidence type="ECO:0000256" key="1">
    <source>
        <dbReference type="ARBA" id="ARBA00004651"/>
    </source>
</evidence>
<keyword evidence="11" id="KW-1185">Reference proteome</keyword>
<evidence type="ECO:0000256" key="6">
    <source>
        <dbReference type="ARBA" id="ARBA00023136"/>
    </source>
</evidence>
<dbReference type="GO" id="GO:0005886">
    <property type="term" value="C:plasma membrane"/>
    <property type="evidence" value="ECO:0007669"/>
    <property type="project" value="UniProtKB-SubCell"/>
</dbReference>
<evidence type="ECO:0000256" key="2">
    <source>
        <dbReference type="ARBA" id="ARBA00008017"/>
    </source>
</evidence>
<dbReference type="InterPro" id="IPR006685">
    <property type="entry name" value="MscS_channel_2nd"/>
</dbReference>
<feature type="domain" description="Mechanosensitive ion channel MscS C-terminal" evidence="9">
    <location>
        <begin position="341"/>
        <end position="395"/>
    </location>
</feature>
<dbReference type="PANTHER" id="PTHR30414:SF0">
    <property type="entry name" value="MINICONDUCTANCE MECHANOSENSITIVE CHANNEL YBDG"/>
    <property type="match status" value="1"/>
</dbReference>
<dbReference type="InterPro" id="IPR049278">
    <property type="entry name" value="MS_channel_C"/>
</dbReference>
<dbReference type="SUPFAM" id="SSF50182">
    <property type="entry name" value="Sm-like ribonucleoproteins"/>
    <property type="match status" value="1"/>
</dbReference>
<feature type="domain" description="Mechanosensitive ion channel MscS" evidence="8">
    <location>
        <begin position="190"/>
        <end position="258"/>
    </location>
</feature>
<dbReference type="Pfam" id="PF00924">
    <property type="entry name" value="MS_channel_2nd"/>
    <property type="match status" value="1"/>
</dbReference>
<evidence type="ECO:0000256" key="7">
    <source>
        <dbReference type="SAM" id="Phobius"/>
    </source>
</evidence>
<dbReference type="SUPFAM" id="SSF82689">
    <property type="entry name" value="Mechanosensitive channel protein MscS (YggB), C-terminal domain"/>
    <property type="match status" value="1"/>
</dbReference>
<dbReference type="EMBL" id="RPHB01000001">
    <property type="protein sequence ID" value="MBW3466707.1"/>
    <property type="molecule type" value="Genomic_DNA"/>
</dbReference>
<evidence type="ECO:0000313" key="10">
    <source>
        <dbReference type="EMBL" id="MBW3466707.1"/>
    </source>
</evidence>
<evidence type="ECO:0000256" key="4">
    <source>
        <dbReference type="ARBA" id="ARBA00022692"/>
    </source>
</evidence>
<keyword evidence="4 7" id="KW-0812">Transmembrane</keyword>
<organism evidence="10 11">
    <name type="scientific">Arthrospiribacter ruber</name>
    <dbReference type="NCBI Taxonomy" id="2487934"/>
    <lineage>
        <taxon>Bacteria</taxon>
        <taxon>Pseudomonadati</taxon>
        <taxon>Bacteroidota</taxon>
        <taxon>Cytophagia</taxon>
        <taxon>Cytophagales</taxon>
        <taxon>Cyclobacteriaceae</taxon>
        <taxon>Arthrospiribacter</taxon>
    </lineage>
</organism>
<keyword evidence="6 7" id="KW-0472">Membrane</keyword>
<comment type="caution">
    <text evidence="10">The sequence shown here is derived from an EMBL/GenBank/DDBJ whole genome shotgun (WGS) entry which is preliminary data.</text>
</comment>
<proteinExistence type="inferred from homology"/>
<keyword evidence="3" id="KW-1003">Cell membrane</keyword>
<comment type="similarity">
    <text evidence="2">Belongs to the MscS (TC 1.A.23) family.</text>
</comment>
<dbReference type="InterPro" id="IPR030192">
    <property type="entry name" value="YbdG"/>
</dbReference>
<dbReference type="InterPro" id="IPR011066">
    <property type="entry name" value="MscS_channel_C_sf"/>
</dbReference>
<protein>
    <submittedName>
        <fullName evidence="10">Mechanosensitive ion channel family protein</fullName>
    </submittedName>
</protein>
<evidence type="ECO:0000259" key="9">
    <source>
        <dbReference type="Pfam" id="PF21082"/>
    </source>
</evidence>
<dbReference type="Gene3D" id="2.30.30.60">
    <property type="match status" value="1"/>
</dbReference>
<evidence type="ECO:0000259" key="8">
    <source>
        <dbReference type="Pfam" id="PF00924"/>
    </source>
</evidence>
<evidence type="ECO:0000256" key="3">
    <source>
        <dbReference type="ARBA" id="ARBA00022475"/>
    </source>
</evidence>
<keyword evidence="5 7" id="KW-1133">Transmembrane helix</keyword>
<evidence type="ECO:0000256" key="5">
    <source>
        <dbReference type="ARBA" id="ARBA00022989"/>
    </source>
</evidence>
<accession>A0A951MBD0</accession>
<dbReference type="Pfam" id="PF21082">
    <property type="entry name" value="MS_channel_3rd"/>
    <property type="match status" value="1"/>
</dbReference>